<keyword evidence="5" id="KW-0732">Signal</keyword>
<evidence type="ECO:0000256" key="7">
    <source>
        <dbReference type="ARBA" id="ARBA00022989"/>
    </source>
</evidence>
<evidence type="ECO:0000256" key="1">
    <source>
        <dbReference type="ARBA" id="ARBA00004115"/>
    </source>
</evidence>
<dbReference type="Pfam" id="PF07774">
    <property type="entry name" value="EMC1_C"/>
    <property type="match status" value="1"/>
</dbReference>
<evidence type="ECO:0000256" key="8">
    <source>
        <dbReference type="ARBA" id="ARBA00023136"/>
    </source>
</evidence>
<dbReference type="GO" id="GO:0034975">
    <property type="term" value="P:protein folding in endoplasmic reticulum"/>
    <property type="evidence" value="ECO:0007669"/>
    <property type="project" value="TreeGrafter"/>
</dbReference>
<dbReference type="InterPro" id="IPR011678">
    <property type="entry name" value="EMC1_C"/>
</dbReference>
<evidence type="ECO:0000256" key="6">
    <source>
        <dbReference type="ARBA" id="ARBA00022824"/>
    </source>
</evidence>
<keyword evidence="7" id="KW-1133">Transmembrane helix</keyword>
<organism evidence="11">
    <name type="scientific">Leucosporidium scottii</name>
    <dbReference type="NCBI Taxonomy" id="5278"/>
    <lineage>
        <taxon>Eukaryota</taxon>
        <taxon>Fungi</taxon>
        <taxon>Dikarya</taxon>
        <taxon>Basidiomycota</taxon>
        <taxon>Pucciniomycotina</taxon>
        <taxon>Microbotryomycetes</taxon>
        <taxon>Leucosporidiales</taxon>
        <taxon>Leucosporidium</taxon>
    </lineage>
</organism>
<sequence>MFVAHHEDGTAAAISCAEGRSELRWQFADASSDSLFAAFVDRLGDAHIGHLSFSSSLQLGSFQIYSAAATEASPAGMLTGHTFPFDQDRFGSMITFAFEATPPNAYSVATRSYISTTSGAAQAWEGSHVIWHQEQSLSTIDSPALYWDVAETVQHDSSSSLLADSSFASRLRRHLHAVSVSLFHRKDPTLANPFPPDQRLLDRSTLSTSIGLVPTSRQLAFVASSAYRTIFALDLAQQGRVVWRACLDAEAGRWDSSQRLRMSELDGGRPTVSIALVDDAESRSTTLVELDALTGMNLRLGETPSSSSSQDVLHETSASDKIKIEVSGTSIAGLPLRPLGLEKPIWALHLAEQEQVVAVAVSNHGKASRHSSAPPADMFLGLAGVVASTGRILGDRSTLLKYLNPNMIAVVTVSPATTSSSVLLIDTKSGALLQRIGPISDVDEESHLSLALQDNWIVLTYRVAGEAARVSKVLSVELYHAPADLYAEAAPIQALSRTFVSTQNLEIKSFTRTKLGITTYSAIFVNSQGQVVAVPRRFLDPRRTLHKPTKQDQEELLMPYEALLPADPRWVEGLAKVESFAGRLESESIILASGLDLFGSRLSPSRSFDVLSSTFNKAQLVITITVLSLGLAITRNMVKARQIQQKWYSL</sequence>
<evidence type="ECO:0000259" key="10">
    <source>
        <dbReference type="Pfam" id="PF07774"/>
    </source>
</evidence>
<proteinExistence type="inferred from homology"/>
<comment type="subcellular location">
    <subcellularLocation>
        <location evidence="1">Endoplasmic reticulum membrane</location>
        <topology evidence="1">Single-pass type I membrane protein</topology>
    </subcellularLocation>
</comment>
<name>A0A0H5FS31_9BASI</name>
<dbReference type="GO" id="GO:0072546">
    <property type="term" value="C:EMC complex"/>
    <property type="evidence" value="ECO:0007669"/>
    <property type="project" value="InterPro"/>
</dbReference>
<dbReference type="PANTHER" id="PTHR21573:SF0">
    <property type="entry name" value="ER MEMBRANE PROTEIN COMPLEX SUBUNIT 1"/>
    <property type="match status" value="1"/>
</dbReference>
<evidence type="ECO:0000256" key="9">
    <source>
        <dbReference type="ARBA" id="ARBA00023180"/>
    </source>
</evidence>
<keyword evidence="8" id="KW-0472">Membrane</keyword>
<keyword evidence="4" id="KW-0812">Transmembrane</keyword>
<keyword evidence="6" id="KW-0256">Endoplasmic reticulum</keyword>
<dbReference type="AlphaFoldDB" id="A0A0H5FS31"/>
<comment type="similarity">
    <text evidence="2">Belongs to the EMC1 family.</text>
</comment>
<dbReference type="PANTHER" id="PTHR21573">
    <property type="entry name" value="ER MEMBRANE PROTEIN COMPLEX SUBUNIT 1"/>
    <property type="match status" value="1"/>
</dbReference>
<protein>
    <recommendedName>
        <fullName evidence="3">ER membrane protein complex subunit 1</fullName>
    </recommendedName>
</protein>
<dbReference type="EMBL" id="LN868509">
    <property type="protein sequence ID" value="CRX79162.1"/>
    <property type="molecule type" value="Genomic_DNA"/>
</dbReference>
<reference evidence="11" key="1">
    <citation type="submission" date="2015-06" db="EMBL/GenBank/DDBJ databases">
        <title>Genetic Architecture Underlying Mating-Type Determination in the Yeast Leucosporidium scottii and the Evolution of Mating Systems in Basidiomycetes.</title>
        <authorList>
            <person name="Maia T.M."/>
            <person name="Lopes S."/>
            <person name="Almeida J.M.G.C.F."/>
            <person name="Rosa L.H."/>
            <person name="Sampaio J.P."/>
            <person name="Goncalves P."/>
            <person name="Coelho M.A."/>
        </authorList>
    </citation>
    <scope>NUCLEOTIDE SEQUENCE</scope>
</reference>
<evidence type="ECO:0000256" key="5">
    <source>
        <dbReference type="ARBA" id="ARBA00022729"/>
    </source>
</evidence>
<keyword evidence="9" id="KW-0325">Glycoprotein</keyword>
<evidence type="ECO:0000313" key="11">
    <source>
        <dbReference type="EMBL" id="CRX79162.1"/>
    </source>
</evidence>
<feature type="domain" description="ER membrane protein complex subunit 1 C-terminal" evidence="10">
    <location>
        <begin position="454"/>
        <end position="647"/>
    </location>
</feature>
<dbReference type="InterPro" id="IPR026895">
    <property type="entry name" value="EMC1"/>
</dbReference>
<accession>A0A0H5FS31</accession>
<evidence type="ECO:0000256" key="2">
    <source>
        <dbReference type="ARBA" id="ARBA00007904"/>
    </source>
</evidence>
<evidence type="ECO:0000256" key="4">
    <source>
        <dbReference type="ARBA" id="ARBA00022692"/>
    </source>
</evidence>
<evidence type="ECO:0000256" key="3">
    <source>
        <dbReference type="ARBA" id="ARBA00020824"/>
    </source>
</evidence>